<evidence type="ECO:0000313" key="3">
    <source>
        <dbReference type="Proteomes" id="UP001642406"/>
    </source>
</evidence>
<feature type="region of interest" description="Disordered" evidence="1">
    <location>
        <begin position="118"/>
        <end position="318"/>
    </location>
</feature>
<comment type="caution">
    <text evidence="2">The sequence shown here is derived from an EMBL/GenBank/DDBJ whole genome shotgun (WGS) entry which is preliminary data.</text>
</comment>
<feature type="compositionally biased region" description="Basic residues" evidence="1">
    <location>
        <begin position="49"/>
        <end position="60"/>
    </location>
</feature>
<feature type="region of interest" description="Disordered" evidence="1">
    <location>
        <begin position="45"/>
        <end position="85"/>
    </location>
</feature>
<proteinExistence type="predicted"/>
<accession>A0ABP0CNN0</accession>
<sequence length="318" mass="32905">MGTKHLTEADRLRARTLFFDAGLPKARICQITGFSLNQVKLAIREKTPKTRSGRPPRRRPGATAGTTPAPGILGGLPGSGDDALEGTALVGENARGDHGEHGEDTSLRMSHSLIGQPPKEAAVHQAGNRMSPLPTHEQHQHHQHQHHHDNHHGQPHGQGHSQLKWDTTTSYTQQPPYYSSWPPPGPTPLSPSSTVGGVAGGPRGSMAPASPQLPPPTTTSMRMLSATVGSLGIPSPSASSMAGSIQGRADGRDSSFSSSVGSGGRRSDVHDFSTSSTSSSLASSATSYSSTSYSHMASSSSAGGGFSLPSILASATGP</sequence>
<protein>
    <submittedName>
        <fullName evidence="2">Uncharacterized protein</fullName>
    </submittedName>
</protein>
<feature type="compositionally biased region" description="Low complexity" evidence="1">
    <location>
        <begin position="61"/>
        <end position="71"/>
    </location>
</feature>
<feature type="compositionally biased region" description="Low complexity" evidence="1">
    <location>
        <begin position="155"/>
        <end position="180"/>
    </location>
</feature>
<evidence type="ECO:0000256" key="1">
    <source>
        <dbReference type="SAM" id="MobiDB-lite"/>
    </source>
</evidence>
<reference evidence="2 3" key="1">
    <citation type="submission" date="2024-01" db="EMBL/GenBank/DDBJ databases">
        <authorList>
            <person name="Allen C."/>
            <person name="Tagirdzhanova G."/>
        </authorList>
    </citation>
    <scope>NUCLEOTIDE SEQUENCE [LARGE SCALE GENOMIC DNA]</scope>
</reference>
<dbReference type="Proteomes" id="UP001642406">
    <property type="component" value="Unassembled WGS sequence"/>
</dbReference>
<name>A0ABP0CNN0_9PEZI</name>
<dbReference type="EMBL" id="CAWUHC010000108">
    <property type="protein sequence ID" value="CAK7232784.1"/>
    <property type="molecule type" value="Genomic_DNA"/>
</dbReference>
<feature type="compositionally biased region" description="Basic residues" evidence="1">
    <location>
        <begin position="139"/>
        <end position="154"/>
    </location>
</feature>
<keyword evidence="3" id="KW-1185">Reference proteome</keyword>
<organism evidence="2 3">
    <name type="scientific">Sporothrix bragantina</name>
    <dbReference type="NCBI Taxonomy" id="671064"/>
    <lineage>
        <taxon>Eukaryota</taxon>
        <taxon>Fungi</taxon>
        <taxon>Dikarya</taxon>
        <taxon>Ascomycota</taxon>
        <taxon>Pezizomycotina</taxon>
        <taxon>Sordariomycetes</taxon>
        <taxon>Sordariomycetidae</taxon>
        <taxon>Ophiostomatales</taxon>
        <taxon>Ophiostomataceae</taxon>
        <taxon>Sporothrix</taxon>
    </lineage>
</organism>
<feature type="compositionally biased region" description="Low complexity" evidence="1">
    <location>
        <begin position="273"/>
        <end position="301"/>
    </location>
</feature>
<gene>
    <name evidence="2" type="ORF">SBRCBS47491_008388</name>
</gene>
<evidence type="ECO:0000313" key="2">
    <source>
        <dbReference type="EMBL" id="CAK7232784.1"/>
    </source>
</evidence>